<dbReference type="RefSeq" id="WP_188661902.1">
    <property type="nucleotide sequence ID" value="NZ_BMKC01000001.1"/>
</dbReference>
<evidence type="ECO:0000313" key="1">
    <source>
        <dbReference type="EMBL" id="GGA73891.1"/>
    </source>
</evidence>
<organism evidence="1 2">
    <name type="scientific">Arenimonas soli</name>
    <dbReference type="NCBI Taxonomy" id="2269504"/>
    <lineage>
        <taxon>Bacteria</taxon>
        <taxon>Pseudomonadati</taxon>
        <taxon>Pseudomonadota</taxon>
        <taxon>Gammaproteobacteria</taxon>
        <taxon>Lysobacterales</taxon>
        <taxon>Lysobacteraceae</taxon>
        <taxon>Arenimonas</taxon>
    </lineage>
</organism>
<dbReference type="Proteomes" id="UP000623419">
    <property type="component" value="Unassembled WGS sequence"/>
</dbReference>
<name>A0ABQ1HEM0_9GAMM</name>
<reference evidence="2" key="1">
    <citation type="journal article" date="2019" name="Int. J. Syst. Evol. Microbiol.">
        <title>The Global Catalogue of Microorganisms (GCM) 10K type strain sequencing project: providing services to taxonomists for standard genome sequencing and annotation.</title>
        <authorList>
            <consortium name="The Broad Institute Genomics Platform"/>
            <consortium name="The Broad Institute Genome Sequencing Center for Infectious Disease"/>
            <person name="Wu L."/>
            <person name="Ma J."/>
        </authorList>
    </citation>
    <scope>NUCLEOTIDE SEQUENCE [LARGE SCALE GENOMIC DNA]</scope>
    <source>
        <strain evidence="2">CGMCC 1.15905</strain>
    </source>
</reference>
<evidence type="ECO:0008006" key="3">
    <source>
        <dbReference type="Google" id="ProtNLM"/>
    </source>
</evidence>
<dbReference type="EMBL" id="BMKC01000001">
    <property type="protein sequence ID" value="GGA73891.1"/>
    <property type="molecule type" value="Genomic_DNA"/>
</dbReference>
<accession>A0ABQ1HEM0</accession>
<sequence length="210" mass="23601">MPTTTIIVDDFFDNAVQLREAALRLDYPQVPGKFPGRNSQQRLQLEGLDQEVSRLVGEPLVAMPPPQAHGKFRIATAGDQGSAKVHVDTAHWSGILYLSRPEDCRGGTEFFRHRATHSDRGPISDDEARAQGYPSARQMIADILERDTMNDDAWEMTMRVPMRFNRLVLLRPWLWHTAGEAFGDSLENGRLIYLMFFASAGQAPSYNAQA</sequence>
<comment type="caution">
    <text evidence="1">The sequence shown here is derived from an EMBL/GenBank/DDBJ whole genome shotgun (WGS) entry which is preliminary data.</text>
</comment>
<keyword evidence="2" id="KW-1185">Reference proteome</keyword>
<gene>
    <name evidence="1" type="ORF">GCM10011521_10050</name>
</gene>
<proteinExistence type="predicted"/>
<evidence type="ECO:0000313" key="2">
    <source>
        <dbReference type="Proteomes" id="UP000623419"/>
    </source>
</evidence>
<dbReference type="Pfam" id="PF20043">
    <property type="entry name" value="DUF6445"/>
    <property type="match status" value="1"/>
</dbReference>
<protein>
    <recommendedName>
        <fullName evidence="3">Phytanoyl-CoA dioxygenase</fullName>
    </recommendedName>
</protein>
<dbReference type="InterPro" id="IPR045617">
    <property type="entry name" value="DUF6445"/>
</dbReference>